<comment type="caution">
    <text evidence="1">The sequence shown here is derived from an EMBL/GenBank/DDBJ whole genome shotgun (WGS) entry which is preliminary data.</text>
</comment>
<dbReference type="Proteomes" id="UP000315648">
    <property type="component" value="Unassembled WGS sequence"/>
</dbReference>
<dbReference type="AlphaFoldDB" id="A0A556QSQ0"/>
<dbReference type="EMBL" id="VMBG01000001">
    <property type="protein sequence ID" value="TSJ79664.1"/>
    <property type="molecule type" value="Genomic_DNA"/>
</dbReference>
<accession>A0A556QSQ0</accession>
<proteinExistence type="predicted"/>
<protein>
    <submittedName>
        <fullName evidence="1">Uncharacterized protein</fullName>
    </submittedName>
</protein>
<dbReference type="RefSeq" id="WP_162525258.1">
    <property type="nucleotide sequence ID" value="NZ_VMBG01000001.1"/>
</dbReference>
<evidence type="ECO:0000313" key="2">
    <source>
        <dbReference type="Proteomes" id="UP000315648"/>
    </source>
</evidence>
<evidence type="ECO:0000313" key="1">
    <source>
        <dbReference type="EMBL" id="TSJ79664.1"/>
    </source>
</evidence>
<gene>
    <name evidence="1" type="ORF">FPL22_10365</name>
</gene>
<sequence>MNNAHRLPRLIAFTLMTLSPLLSLHAMELRFLNVEGQEHSLKFTNKGETVAITADENTLSPAYQFDDTAPLVLFKEVVKEGKTVRVTAATLAVPAELTHALIILSASDKALTTYSGVWIDDSPVTRPAGTILLLNRSRYSLSFKLDAEEFTLESKGVHQMPFSQDINRIVVQADAKIADKWERIFGNPLPVRAGVRVLLLLRDGRPQIGSKTNLVDMLSFYDRPPVQPEAPHSSTQ</sequence>
<reference evidence="1 2" key="1">
    <citation type="submission" date="2019-07" db="EMBL/GenBank/DDBJ databases">
        <title>Description of 53C-WASEF.</title>
        <authorList>
            <person name="Pitt A."/>
            <person name="Hahn M.W."/>
        </authorList>
    </citation>
    <scope>NUCLEOTIDE SEQUENCE [LARGE SCALE GENOMIC DNA]</scope>
    <source>
        <strain evidence="1 2">53C-WASEF</strain>
    </source>
</reference>
<name>A0A556QSQ0_9BACT</name>
<keyword evidence="2" id="KW-1185">Reference proteome</keyword>
<organism evidence="1 2">
    <name type="scientific">Rariglobus hedericola</name>
    <dbReference type="NCBI Taxonomy" id="2597822"/>
    <lineage>
        <taxon>Bacteria</taxon>
        <taxon>Pseudomonadati</taxon>
        <taxon>Verrucomicrobiota</taxon>
        <taxon>Opitutia</taxon>
        <taxon>Opitutales</taxon>
        <taxon>Opitutaceae</taxon>
        <taxon>Rariglobus</taxon>
    </lineage>
</organism>